<dbReference type="AlphaFoldDB" id="L0A217"/>
<evidence type="ECO:0000313" key="2">
    <source>
        <dbReference type="Proteomes" id="UP000010467"/>
    </source>
</evidence>
<dbReference type="EMBL" id="CP003382">
    <property type="protein sequence ID" value="AFZ67943.1"/>
    <property type="molecule type" value="Genomic_DNA"/>
</dbReference>
<gene>
    <name evidence="1" type="ordered locus">Deipe_2471</name>
</gene>
<evidence type="ECO:0000313" key="1">
    <source>
        <dbReference type="EMBL" id="AFZ67943.1"/>
    </source>
</evidence>
<dbReference type="PATRIC" id="fig|937777.3.peg.2476"/>
<protein>
    <submittedName>
        <fullName evidence="1">Uncharacterized protein</fullName>
    </submittedName>
</protein>
<proteinExistence type="predicted"/>
<keyword evidence="2" id="KW-1185">Reference proteome</keyword>
<dbReference type="KEGG" id="dpd:Deipe_2471"/>
<accession>L0A217</accession>
<reference evidence="2" key="1">
    <citation type="submission" date="2012-03" db="EMBL/GenBank/DDBJ databases">
        <title>Complete sequence of chromosome of Deinococcus peraridilitoris DSM 19664.</title>
        <authorList>
            <person name="Lucas S."/>
            <person name="Copeland A."/>
            <person name="Lapidus A."/>
            <person name="Glavina del Rio T."/>
            <person name="Dalin E."/>
            <person name="Tice H."/>
            <person name="Bruce D."/>
            <person name="Goodwin L."/>
            <person name="Pitluck S."/>
            <person name="Peters L."/>
            <person name="Mikhailova N."/>
            <person name="Lu M."/>
            <person name="Kyrpides N."/>
            <person name="Mavromatis K."/>
            <person name="Ivanova N."/>
            <person name="Brettin T."/>
            <person name="Detter J.C."/>
            <person name="Han C."/>
            <person name="Larimer F."/>
            <person name="Land M."/>
            <person name="Hauser L."/>
            <person name="Markowitz V."/>
            <person name="Cheng J.-F."/>
            <person name="Hugenholtz P."/>
            <person name="Woyke T."/>
            <person name="Wu D."/>
            <person name="Pukall R."/>
            <person name="Steenblock K."/>
            <person name="Brambilla E."/>
            <person name="Klenk H.-P."/>
            <person name="Eisen J.A."/>
        </authorList>
    </citation>
    <scope>NUCLEOTIDE SEQUENCE [LARGE SCALE GENOMIC DNA]</scope>
    <source>
        <strain evidence="2">DSM 19664 / LMG 22246 / CIP 109416 / KR-200</strain>
    </source>
</reference>
<dbReference type="STRING" id="937777.Deipe_2471"/>
<dbReference type="RefSeq" id="WP_015236245.1">
    <property type="nucleotide sequence ID" value="NC_019793.1"/>
</dbReference>
<sequence>MDNIFSTFREQMPVLDAQGEWVGVAEGEKPRAVRGEVTRSCREELNPA</sequence>
<dbReference type="Proteomes" id="UP000010467">
    <property type="component" value="Chromosome"/>
</dbReference>
<dbReference type="HOGENOM" id="CLU_3151968_0_0_0"/>
<organism evidence="1 2">
    <name type="scientific">Deinococcus peraridilitoris (strain DSM 19664 / LMG 22246 / CIP 109416 / KR-200)</name>
    <dbReference type="NCBI Taxonomy" id="937777"/>
    <lineage>
        <taxon>Bacteria</taxon>
        <taxon>Thermotogati</taxon>
        <taxon>Deinococcota</taxon>
        <taxon>Deinococci</taxon>
        <taxon>Deinococcales</taxon>
        <taxon>Deinococcaceae</taxon>
        <taxon>Deinococcus</taxon>
    </lineage>
</organism>
<name>L0A217_DEIPD</name>